<dbReference type="SMART" id="SM00320">
    <property type="entry name" value="WD40"/>
    <property type="match status" value="4"/>
</dbReference>
<evidence type="ECO:0000256" key="1">
    <source>
        <dbReference type="SAM" id="Coils"/>
    </source>
</evidence>
<feature type="compositionally biased region" description="Polar residues" evidence="2">
    <location>
        <begin position="333"/>
        <end position="344"/>
    </location>
</feature>
<dbReference type="SUPFAM" id="SSF50978">
    <property type="entry name" value="WD40 repeat-like"/>
    <property type="match status" value="1"/>
</dbReference>
<dbReference type="GeneID" id="109419065"/>
<feature type="region of interest" description="Disordered" evidence="2">
    <location>
        <begin position="471"/>
        <end position="542"/>
    </location>
</feature>
<feature type="coiled-coil region" evidence="1">
    <location>
        <begin position="616"/>
        <end position="643"/>
    </location>
</feature>
<feature type="compositionally biased region" description="Basic and acidic residues" evidence="2">
    <location>
        <begin position="498"/>
        <end position="507"/>
    </location>
</feature>
<dbReference type="InterPro" id="IPR001680">
    <property type="entry name" value="WD40_rpt"/>
</dbReference>
<organism evidence="3 4">
    <name type="scientific">Aedes albopictus</name>
    <name type="common">Asian tiger mosquito</name>
    <name type="synonym">Stegomyia albopicta</name>
    <dbReference type="NCBI Taxonomy" id="7160"/>
    <lineage>
        <taxon>Eukaryota</taxon>
        <taxon>Metazoa</taxon>
        <taxon>Ecdysozoa</taxon>
        <taxon>Arthropoda</taxon>
        <taxon>Hexapoda</taxon>
        <taxon>Insecta</taxon>
        <taxon>Pterygota</taxon>
        <taxon>Neoptera</taxon>
        <taxon>Endopterygota</taxon>
        <taxon>Diptera</taxon>
        <taxon>Nematocera</taxon>
        <taxon>Culicoidea</taxon>
        <taxon>Culicidae</taxon>
        <taxon>Culicinae</taxon>
        <taxon>Aedini</taxon>
        <taxon>Aedes</taxon>
        <taxon>Stegomyia</taxon>
    </lineage>
</organism>
<accession>A0ABM1XVQ2</accession>
<feature type="region of interest" description="Disordered" evidence="2">
    <location>
        <begin position="333"/>
        <end position="354"/>
    </location>
</feature>
<name>A0ABM1XVQ2_AEDAL</name>
<keyword evidence="4" id="KW-1185">Reference proteome</keyword>
<reference evidence="3" key="2">
    <citation type="submission" date="2025-05" db="UniProtKB">
        <authorList>
            <consortium name="EnsemblMetazoa"/>
        </authorList>
    </citation>
    <scope>IDENTIFICATION</scope>
    <source>
        <strain evidence="3">Foshan</strain>
    </source>
</reference>
<evidence type="ECO:0000313" key="3">
    <source>
        <dbReference type="EnsemblMetazoa" id="AALFPA23_003330.P3614"/>
    </source>
</evidence>
<dbReference type="PANTHER" id="PTHR44414:SF1">
    <property type="entry name" value="PROTEIN NEDD1"/>
    <property type="match status" value="1"/>
</dbReference>
<keyword evidence="1" id="KW-0175">Coiled coil</keyword>
<dbReference type="InterPro" id="IPR036322">
    <property type="entry name" value="WD40_repeat_dom_sf"/>
</dbReference>
<evidence type="ECO:0000313" key="4">
    <source>
        <dbReference type="Proteomes" id="UP000069940"/>
    </source>
</evidence>
<dbReference type="InterPro" id="IPR015943">
    <property type="entry name" value="WD40/YVTN_repeat-like_dom_sf"/>
</dbReference>
<reference evidence="4" key="1">
    <citation type="journal article" date="2015" name="Proc. Natl. Acad. Sci. U.S.A.">
        <title>Genome sequence of the Asian Tiger mosquito, Aedes albopictus, reveals insights into its biology, genetics, and evolution.</title>
        <authorList>
            <person name="Chen X.G."/>
            <person name="Jiang X."/>
            <person name="Gu J."/>
            <person name="Xu M."/>
            <person name="Wu Y."/>
            <person name="Deng Y."/>
            <person name="Zhang C."/>
            <person name="Bonizzoni M."/>
            <person name="Dermauw W."/>
            <person name="Vontas J."/>
            <person name="Armbruster P."/>
            <person name="Huang X."/>
            <person name="Yang Y."/>
            <person name="Zhang H."/>
            <person name="He W."/>
            <person name="Peng H."/>
            <person name="Liu Y."/>
            <person name="Wu K."/>
            <person name="Chen J."/>
            <person name="Lirakis M."/>
            <person name="Topalis P."/>
            <person name="Van Leeuwen T."/>
            <person name="Hall A.B."/>
            <person name="Jiang X."/>
            <person name="Thorpe C."/>
            <person name="Mueller R.L."/>
            <person name="Sun C."/>
            <person name="Waterhouse R.M."/>
            <person name="Yan G."/>
            <person name="Tu Z.J."/>
            <person name="Fang X."/>
            <person name="James A.A."/>
        </authorList>
    </citation>
    <scope>NUCLEOTIDE SEQUENCE [LARGE SCALE GENOMIC DNA]</scope>
    <source>
        <strain evidence="4">Foshan</strain>
    </source>
</reference>
<sequence>MYEILSCAKNTQLHSFPSLDVLGVGTHANDGKDSNESVCQFFPRTKLFLRTNRNWGVELLRIKDINGTPTMAHVQKRTIDNLYCVACPKTAIEEVAVGMTSGSIRLMNLKNTTAGLKRLDTDRLTNGVICMDYSANDDFLAAVYENGTVNLYGTKTNSRVGSMAFDKHTTKVRFHPMKRFLLSVASYKGSVMLYDTQSKKIIFNQTEAHSEPCRDVAMTASNSDLLFTVGYDNLINIYDTRKKQSATKIRSNYPFESLDVSECGGYFAVGNLKGQIYCYDIRSLAEPLKTAKAHDSRVNSISFVPKTAEKGGHRVSFDPKQVPSTSEIMVAANSSSMTAESTRSPVLPTKPDRDSFMNDIDAFMQRRESLDVARLSTSSRMSTESRTSLNMAGNNLMGYLDDISDSNLELDQLEETPAAEESFVNVNRLIKRTAGVKKQTSVDRTQKSAINLNLENIREEPDMDSTRALTEISTDSNVEPGPRPGSAGSGTKRSSIRRSVDAEDKENQANAVEARTQPNPIPDATRKTPTSSTAVNEEEMSPSVQAAFRDLKLEISTLREEMKEHFFQNQVDRKYTAMATRSQIWMGSFNLWRESQKQLERIDEVTQTGFGMLLTNDEFTQQFMRLQRENEELKRRIAEMEKQGGAKK</sequence>
<proteinExistence type="predicted"/>
<dbReference type="InterPro" id="IPR052818">
    <property type="entry name" value="NEDD1_Spindle_Assembly"/>
</dbReference>
<dbReference type="RefSeq" id="XP_029729417.2">
    <property type="nucleotide sequence ID" value="XM_029873557.2"/>
</dbReference>
<dbReference type="Proteomes" id="UP000069940">
    <property type="component" value="Unassembled WGS sequence"/>
</dbReference>
<dbReference type="Gene3D" id="2.130.10.10">
    <property type="entry name" value="YVTN repeat-like/Quinoprotein amine dehydrogenase"/>
    <property type="match status" value="2"/>
</dbReference>
<dbReference type="EnsemblMetazoa" id="AALFPA23_003330.R3614">
    <property type="protein sequence ID" value="AALFPA23_003330.P3614"/>
    <property type="gene ID" value="AALFPA23_003330"/>
</dbReference>
<dbReference type="PANTHER" id="PTHR44414">
    <property type="entry name" value="PROTEIN NEDD1"/>
    <property type="match status" value="1"/>
</dbReference>
<protein>
    <submittedName>
        <fullName evidence="3">Uncharacterized protein</fullName>
    </submittedName>
</protein>
<evidence type="ECO:0000256" key="2">
    <source>
        <dbReference type="SAM" id="MobiDB-lite"/>
    </source>
</evidence>